<name>A0A6M8B2M3_9ACTO</name>
<evidence type="ECO:0000256" key="2">
    <source>
        <dbReference type="SAM" id="Phobius"/>
    </source>
</evidence>
<gene>
    <name evidence="3" type="ORF">HPC72_00640</name>
</gene>
<sequence>MPRDNDSAILESAKVHHARLRIALLRGRSSMTVRRTVPAMIGSLVVAALISAGCVGYGYLSTHLDSIRHPSGTRGAPTSEATPYTTPKPAQAPATRNTAPDAVSDPDSSEQVSDQ</sequence>
<keyword evidence="2" id="KW-1133">Transmembrane helix</keyword>
<protein>
    <submittedName>
        <fullName evidence="3">Uncharacterized protein</fullName>
    </submittedName>
</protein>
<keyword evidence="2" id="KW-0812">Transmembrane</keyword>
<dbReference type="KEGG" id="amam:HPC72_00640"/>
<keyword evidence="4" id="KW-1185">Reference proteome</keyword>
<keyword evidence="2" id="KW-0472">Membrane</keyword>
<accession>A0A6M8B2M3</accession>
<dbReference type="AlphaFoldDB" id="A0A6M8B2M3"/>
<dbReference type="EMBL" id="CP053642">
    <property type="protein sequence ID" value="QKD78967.1"/>
    <property type="molecule type" value="Genomic_DNA"/>
</dbReference>
<reference evidence="3 4" key="1">
    <citation type="submission" date="2020-05" db="EMBL/GenBank/DDBJ databases">
        <title>Actinomyces sp. zg-325.</title>
        <authorList>
            <person name="Yang C."/>
        </authorList>
    </citation>
    <scope>NUCLEOTIDE SEQUENCE [LARGE SCALE GENOMIC DNA]</scope>
    <source>
        <strain evidence="4">zg-325</strain>
    </source>
</reference>
<evidence type="ECO:0000313" key="3">
    <source>
        <dbReference type="EMBL" id="QKD78967.1"/>
    </source>
</evidence>
<dbReference type="Proteomes" id="UP000504752">
    <property type="component" value="Chromosome"/>
</dbReference>
<evidence type="ECO:0000256" key="1">
    <source>
        <dbReference type="SAM" id="MobiDB-lite"/>
    </source>
</evidence>
<evidence type="ECO:0000313" key="4">
    <source>
        <dbReference type="Proteomes" id="UP000504752"/>
    </source>
</evidence>
<feature type="region of interest" description="Disordered" evidence="1">
    <location>
        <begin position="66"/>
        <end position="115"/>
    </location>
</feature>
<dbReference type="RefSeq" id="WP_159522666.1">
    <property type="nucleotide sequence ID" value="NZ_CP053642.1"/>
</dbReference>
<proteinExistence type="predicted"/>
<feature type="transmembrane region" description="Helical" evidence="2">
    <location>
        <begin position="39"/>
        <end position="60"/>
    </location>
</feature>
<organism evidence="3 4">
    <name type="scientific">Actinomyces marmotae</name>
    <dbReference type="NCBI Taxonomy" id="2737173"/>
    <lineage>
        <taxon>Bacteria</taxon>
        <taxon>Bacillati</taxon>
        <taxon>Actinomycetota</taxon>
        <taxon>Actinomycetes</taxon>
        <taxon>Actinomycetales</taxon>
        <taxon>Actinomycetaceae</taxon>
        <taxon>Actinomyces</taxon>
    </lineage>
</organism>